<reference evidence="2" key="2">
    <citation type="submission" date="2018-05" db="EMBL/GenBank/DDBJ databases">
        <title>OgluRS3 (Oryza glumaepatula Reference Sequence Version 3).</title>
        <authorList>
            <person name="Zhang J."/>
            <person name="Kudrna D."/>
            <person name="Lee S."/>
            <person name="Talag J."/>
            <person name="Welchert J."/>
            <person name="Wing R.A."/>
        </authorList>
    </citation>
    <scope>NUCLEOTIDE SEQUENCE [LARGE SCALE GENOMIC DNA]</scope>
</reference>
<dbReference type="EnsemblPlants" id="OGLUM05G09510.1">
    <property type="protein sequence ID" value="OGLUM05G09510.1"/>
    <property type="gene ID" value="OGLUM05G09510"/>
</dbReference>
<name>A0A0D9ZWD6_9ORYZ</name>
<sequence length="72" mass="8277">MLVYAVSRCRGYVHARNLGEGIDPLSRVWLLLCLLGMETMPDRLQRTTVPLPPQKKKQDNQQLQGEEIIQTE</sequence>
<protein>
    <submittedName>
        <fullName evidence="2">Uncharacterized protein</fullName>
    </submittedName>
</protein>
<feature type="region of interest" description="Disordered" evidence="1">
    <location>
        <begin position="46"/>
        <end position="72"/>
    </location>
</feature>
<dbReference type="STRING" id="40148.A0A0D9ZWD6"/>
<dbReference type="AlphaFoldDB" id="A0A0D9ZWD6"/>
<accession>A0A0D9ZWD6</accession>
<organism evidence="2">
    <name type="scientific">Oryza glumipatula</name>
    <dbReference type="NCBI Taxonomy" id="40148"/>
    <lineage>
        <taxon>Eukaryota</taxon>
        <taxon>Viridiplantae</taxon>
        <taxon>Streptophyta</taxon>
        <taxon>Embryophyta</taxon>
        <taxon>Tracheophyta</taxon>
        <taxon>Spermatophyta</taxon>
        <taxon>Magnoliopsida</taxon>
        <taxon>Liliopsida</taxon>
        <taxon>Poales</taxon>
        <taxon>Poaceae</taxon>
        <taxon>BOP clade</taxon>
        <taxon>Oryzoideae</taxon>
        <taxon>Oryzeae</taxon>
        <taxon>Oryzinae</taxon>
        <taxon>Oryza</taxon>
    </lineage>
</organism>
<proteinExistence type="predicted"/>
<dbReference type="HOGENOM" id="CLU_2726290_0_0_1"/>
<dbReference type="Pfam" id="PF04578">
    <property type="entry name" value="DUF594"/>
    <property type="match status" value="1"/>
</dbReference>
<evidence type="ECO:0000313" key="3">
    <source>
        <dbReference type="Proteomes" id="UP000026961"/>
    </source>
</evidence>
<feature type="compositionally biased region" description="Polar residues" evidence="1">
    <location>
        <begin position="60"/>
        <end position="72"/>
    </location>
</feature>
<dbReference type="Proteomes" id="UP000026961">
    <property type="component" value="Chromosome 5"/>
</dbReference>
<keyword evidence="3" id="KW-1185">Reference proteome</keyword>
<evidence type="ECO:0000313" key="2">
    <source>
        <dbReference type="EnsemblPlants" id="OGLUM05G09510.1"/>
    </source>
</evidence>
<reference evidence="2" key="1">
    <citation type="submission" date="2015-04" db="UniProtKB">
        <authorList>
            <consortium name="EnsemblPlants"/>
        </authorList>
    </citation>
    <scope>IDENTIFICATION</scope>
</reference>
<dbReference type="InterPro" id="IPR007658">
    <property type="entry name" value="DUF594"/>
</dbReference>
<dbReference type="Gramene" id="OGLUM05G09510.1">
    <property type="protein sequence ID" value="OGLUM05G09510.1"/>
    <property type="gene ID" value="OGLUM05G09510"/>
</dbReference>
<evidence type="ECO:0000256" key="1">
    <source>
        <dbReference type="SAM" id="MobiDB-lite"/>
    </source>
</evidence>